<accession>A0AAX3AD97</accession>
<protein>
    <recommendedName>
        <fullName evidence="3">DGQHR domain-containing protein</fullName>
    </recommendedName>
</protein>
<evidence type="ECO:0000313" key="1">
    <source>
        <dbReference type="EMBL" id="UOA24097.1"/>
    </source>
</evidence>
<proteinExistence type="predicted"/>
<dbReference type="RefSeq" id="WP_243250556.1">
    <property type="nucleotide sequence ID" value="NZ_CP084959.1"/>
</dbReference>
<dbReference type="InterPro" id="IPR017601">
    <property type="entry name" value="DGQHR-contain_dom"/>
</dbReference>
<dbReference type="NCBIfam" id="TIGR03187">
    <property type="entry name" value="DGQHR"/>
    <property type="match status" value="1"/>
</dbReference>
<keyword evidence="2" id="KW-1185">Reference proteome</keyword>
<name>A0AAX3AD97_9RHOB</name>
<dbReference type="AlphaFoldDB" id="A0AAX3AD97"/>
<dbReference type="EMBL" id="CP084959">
    <property type="protein sequence ID" value="UOA24097.1"/>
    <property type="molecule type" value="Genomic_DNA"/>
</dbReference>
<dbReference type="InterPro" id="IPR017642">
    <property type="entry name" value="DNA_S_mod_DndB"/>
</dbReference>
<dbReference type="CDD" id="cd16413">
    <property type="entry name" value="DGQHR_domain"/>
    <property type="match status" value="1"/>
</dbReference>
<organism evidence="1 2">
    <name type="scientific">Sulfitobacter pontiacus</name>
    <dbReference type="NCBI Taxonomy" id="60137"/>
    <lineage>
        <taxon>Bacteria</taxon>
        <taxon>Pseudomonadati</taxon>
        <taxon>Pseudomonadota</taxon>
        <taxon>Alphaproteobacteria</taxon>
        <taxon>Rhodobacterales</taxon>
        <taxon>Roseobacteraceae</taxon>
        <taxon>Sulfitobacter</taxon>
    </lineage>
</organism>
<dbReference type="PROSITE" id="PS51257">
    <property type="entry name" value="PROKAR_LIPOPROTEIN"/>
    <property type="match status" value="1"/>
</dbReference>
<evidence type="ECO:0000313" key="2">
    <source>
        <dbReference type="Proteomes" id="UP000830781"/>
    </source>
</evidence>
<dbReference type="Pfam" id="PF14072">
    <property type="entry name" value="DndB"/>
    <property type="match status" value="1"/>
</dbReference>
<sequence length="382" mass="42685">MNSKIISTPYFEVSQSVGTFYSCVISAQELLEICKFDFRQIKENGGVKQFLGIQRPLNDSRVREIRRFIGTVDASFPTSLVISVDERCARISEETGKKKLVLEPYIDNETGKKIVPFDQIATIIDGQHRLKAFEGTDHNWILPVNVFVGVDEGTQAMLFSKVNLAQTKVNKSLVYDLFSLDKGRSPEKTCHELVVNLNDMKKSPFKGKIKRLGSATDGVFGETLSQATVVKGLLPLITKDALGDRDIGKRGGSFPDRGSNDFERRIFYPFFKDKEDHRILATMINYYSAVAARWPTAWVNTGRGAVLAKTNGFNGTIRFLRDAYLELTSQPEVPSIEDFSAILARVKLVDQDFTTEKFPPGSSGASQLYAELKKSLPSQKTN</sequence>
<dbReference type="Proteomes" id="UP000830781">
    <property type="component" value="Chromosome"/>
</dbReference>
<evidence type="ECO:0008006" key="3">
    <source>
        <dbReference type="Google" id="ProtNLM"/>
    </source>
</evidence>
<reference evidence="2" key="1">
    <citation type="journal article" date="2022" name="Microorganisms">
        <title>Beyond the ABCs#Discovery of Three New Plasmid Types in Rhodobacterales (RepQ, RepY, RepW).</title>
        <authorList>
            <person name="Freese H.M."/>
            <person name="Ringel V."/>
            <person name="Overmann J."/>
            <person name="Petersen J."/>
        </authorList>
    </citation>
    <scope>NUCLEOTIDE SEQUENCE [LARGE SCALE GENOMIC DNA]</scope>
    <source>
        <strain evidence="2">DSM 110277</strain>
    </source>
</reference>
<gene>
    <name evidence="1" type="ORF">DSM110277_02533</name>
</gene>